<accession>A0A4Y7TF50</accession>
<comment type="caution">
    <text evidence="2">The sequence shown here is derived from an EMBL/GenBank/DDBJ whole genome shotgun (WGS) entry which is preliminary data.</text>
</comment>
<keyword evidence="3" id="KW-1185">Reference proteome</keyword>
<evidence type="ECO:0000313" key="2">
    <source>
        <dbReference type="EMBL" id="TEB32770.1"/>
    </source>
</evidence>
<feature type="region of interest" description="Disordered" evidence="1">
    <location>
        <begin position="1"/>
        <end position="56"/>
    </location>
</feature>
<proteinExistence type="predicted"/>
<evidence type="ECO:0000256" key="1">
    <source>
        <dbReference type="SAM" id="MobiDB-lite"/>
    </source>
</evidence>
<organism evidence="2 3">
    <name type="scientific">Coprinellus micaceus</name>
    <name type="common">Glistening ink-cap mushroom</name>
    <name type="synonym">Coprinus micaceus</name>
    <dbReference type="NCBI Taxonomy" id="71717"/>
    <lineage>
        <taxon>Eukaryota</taxon>
        <taxon>Fungi</taxon>
        <taxon>Dikarya</taxon>
        <taxon>Basidiomycota</taxon>
        <taxon>Agaricomycotina</taxon>
        <taxon>Agaricomycetes</taxon>
        <taxon>Agaricomycetidae</taxon>
        <taxon>Agaricales</taxon>
        <taxon>Agaricineae</taxon>
        <taxon>Psathyrellaceae</taxon>
        <taxon>Coprinellus</taxon>
    </lineage>
</organism>
<sequence length="56" mass="6144">MTGEAERKGKASAKRTWEATQEGREAGDANGEVSPRYPIPQKQKQIRCGLDALRTA</sequence>
<gene>
    <name evidence="2" type="ORF">FA13DRAFT_1731287</name>
</gene>
<name>A0A4Y7TF50_COPMI</name>
<feature type="compositionally biased region" description="Basic and acidic residues" evidence="1">
    <location>
        <begin position="1"/>
        <end position="27"/>
    </location>
</feature>
<reference evidence="2 3" key="1">
    <citation type="journal article" date="2019" name="Nat. Ecol. Evol.">
        <title>Megaphylogeny resolves global patterns of mushroom evolution.</title>
        <authorList>
            <person name="Varga T."/>
            <person name="Krizsan K."/>
            <person name="Foldi C."/>
            <person name="Dima B."/>
            <person name="Sanchez-Garcia M."/>
            <person name="Sanchez-Ramirez S."/>
            <person name="Szollosi G.J."/>
            <person name="Szarkandi J.G."/>
            <person name="Papp V."/>
            <person name="Albert L."/>
            <person name="Andreopoulos W."/>
            <person name="Angelini C."/>
            <person name="Antonin V."/>
            <person name="Barry K.W."/>
            <person name="Bougher N.L."/>
            <person name="Buchanan P."/>
            <person name="Buyck B."/>
            <person name="Bense V."/>
            <person name="Catcheside P."/>
            <person name="Chovatia M."/>
            <person name="Cooper J."/>
            <person name="Damon W."/>
            <person name="Desjardin D."/>
            <person name="Finy P."/>
            <person name="Geml J."/>
            <person name="Haridas S."/>
            <person name="Hughes K."/>
            <person name="Justo A."/>
            <person name="Karasinski D."/>
            <person name="Kautmanova I."/>
            <person name="Kiss B."/>
            <person name="Kocsube S."/>
            <person name="Kotiranta H."/>
            <person name="LaButti K.M."/>
            <person name="Lechner B.E."/>
            <person name="Liimatainen K."/>
            <person name="Lipzen A."/>
            <person name="Lukacs Z."/>
            <person name="Mihaltcheva S."/>
            <person name="Morgado L.N."/>
            <person name="Niskanen T."/>
            <person name="Noordeloos M.E."/>
            <person name="Ohm R.A."/>
            <person name="Ortiz-Santana B."/>
            <person name="Ovrebo C."/>
            <person name="Racz N."/>
            <person name="Riley R."/>
            <person name="Savchenko A."/>
            <person name="Shiryaev A."/>
            <person name="Soop K."/>
            <person name="Spirin V."/>
            <person name="Szebenyi C."/>
            <person name="Tomsovsky M."/>
            <person name="Tulloss R.E."/>
            <person name="Uehling J."/>
            <person name="Grigoriev I.V."/>
            <person name="Vagvolgyi C."/>
            <person name="Papp T."/>
            <person name="Martin F.M."/>
            <person name="Miettinen O."/>
            <person name="Hibbett D.S."/>
            <person name="Nagy L.G."/>
        </authorList>
    </citation>
    <scope>NUCLEOTIDE SEQUENCE [LARGE SCALE GENOMIC DNA]</scope>
    <source>
        <strain evidence="2 3">FP101781</strain>
    </source>
</reference>
<evidence type="ECO:0000313" key="3">
    <source>
        <dbReference type="Proteomes" id="UP000298030"/>
    </source>
</evidence>
<dbReference type="AlphaFoldDB" id="A0A4Y7TF50"/>
<protein>
    <submittedName>
        <fullName evidence="2">Uncharacterized protein</fullName>
    </submittedName>
</protein>
<dbReference type="EMBL" id="QPFP01000014">
    <property type="protein sequence ID" value="TEB32770.1"/>
    <property type="molecule type" value="Genomic_DNA"/>
</dbReference>
<dbReference type="Proteomes" id="UP000298030">
    <property type="component" value="Unassembled WGS sequence"/>
</dbReference>